<evidence type="ECO:0000256" key="2">
    <source>
        <dbReference type="ARBA" id="ARBA00036631"/>
    </source>
</evidence>
<evidence type="ECO:0000256" key="4">
    <source>
        <dbReference type="ARBA" id="ARBA00040795"/>
    </source>
</evidence>
<dbReference type="RefSeq" id="XP_014260133.1">
    <property type="nucleotide sequence ID" value="XM_014404647.2"/>
</dbReference>
<evidence type="ECO:0000256" key="7">
    <source>
        <dbReference type="SAM" id="Phobius"/>
    </source>
</evidence>
<dbReference type="InterPro" id="IPR002013">
    <property type="entry name" value="SAC_dom"/>
</dbReference>
<dbReference type="PROSITE" id="PS50275">
    <property type="entry name" value="SAC"/>
    <property type="match status" value="1"/>
</dbReference>
<accession>A0A8I6THC3</accession>
<proteinExistence type="predicted"/>
<dbReference type="OMA" id="ITKAQPV"/>
<dbReference type="GeneID" id="106672873"/>
<dbReference type="GO" id="GO:0005783">
    <property type="term" value="C:endoplasmic reticulum"/>
    <property type="evidence" value="ECO:0007669"/>
    <property type="project" value="TreeGrafter"/>
</dbReference>
<dbReference type="PANTHER" id="PTHR45662:SF2">
    <property type="entry name" value="PHOSPHATIDYLINOSITOL-3-PHOSPHATASE SAC1"/>
    <property type="match status" value="1"/>
</dbReference>
<dbReference type="EnsemblMetazoa" id="XM_014404649.2">
    <property type="protein sequence ID" value="XP_014260135.1"/>
    <property type="gene ID" value="LOC106672873"/>
</dbReference>
<evidence type="ECO:0000256" key="3">
    <source>
        <dbReference type="ARBA" id="ARBA00036807"/>
    </source>
</evidence>
<dbReference type="GO" id="GO:0004438">
    <property type="term" value="F:phosphatidylinositol-3-phosphate phosphatase activity"/>
    <property type="evidence" value="ECO:0007669"/>
    <property type="project" value="UniProtKB-EC"/>
</dbReference>
<dbReference type="GO" id="GO:0043812">
    <property type="term" value="F:phosphatidylinositol-4-phosphate phosphatase activity"/>
    <property type="evidence" value="ECO:0007669"/>
    <property type="project" value="TreeGrafter"/>
</dbReference>
<comment type="catalytic activity">
    <reaction evidence="3">
        <text>a 1,2-diacyl-sn-glycero-3-phospho-(1D-myo-inositol 4-phosphate) + H2O = a 1,2-diacyl-sn-glycero-3-phospho-(1D-myo-inositol) + phosphate</text>
        <dbReference type="Rhea" id="RHEA:55652"/>
        <dbReference type="ChEBI" id="CHEBI:15377"/>
        <dbReference type="ChEBI" id="CHEBI:43474"/>
        <dbReference type="ChEBI" id="CHEBI:57880"/>
        <dbReference type="ChEBI" id="CHEBI:58178"/>
    </reaction>
    <physiologicalReaction direction="left-to-right" evidence="3">
        <dbReference type="Rhea" id="RHEA:55653"/>
    </physiologicalReaction>
</comment>
<reference evidence="9" key="1">
    <citation type="submission" date="2022-01" db="UniProtKB">
        <authorList>
            <consortium name="EnsemblMetazoa"/>
        </authorList>
    </citation>
    <scope>IDENTIFICATION</scope>
</reference>
<evidence type="ECO:0000313" key="9">
    <source>
        <dbReference type="EnsemblMetazoa" id="XP_014260135.1"/>
    </source>
</evidence>
<keyword evidence="10" id="KW-1185">Reference proteome</keyword>
<sequence length="592" mass="68112">MIYSDLILYSTSDKFYFCPVSEKIKVLVIDRITEEIKIESNPCIPNSSAKCRIFGLLGIIRLLASPYLIIVTERESVGQLHKQEIYKAVNTALIPYAPSMVHLNEAQIKYERQYIQMLESILATPCFYFSYSYDLSHSIQRLYHISPDFLKMPLHLRAEQKFIWNETLLKEVVKVDEYGLFCLPVIHGFVSINTCIVNGRTFTLALISRRSKLRAGSRLFIRGIDPDGNCANFVETEQIVETSTDRASFVQIRGSIPLYWQQWPNLHPKPKPQIIQDEHHLEAFNKHFQYLIHEYGRQVLVNLVDQKGSEGKLETFYRETVNIAGNPNIKYEAFDFHKECSKMRWDRLQILIDRLAQDQEDMGVMMMVGDGKIVSQQDGVFRTNCIDCLDRTNVVQSMLARRSLTFILLKLGVIPSGHSVESYEGLEYLFKNVWADNADYISIQYAGSGALKTDYTRTGKRTRPGIIQDIKNAVKRYYKNNFKHGKYQDSIDLFLGNYKIQSGEGILAVSPLEVEHDWKYTTFPLVLLVAVAMFLANLITPTEYTTGTLLCLLFWGAMISSTISTIFYYGHEFIDSPRLVQRQISPHVDTRP</sequence>
<evidence type="ECO:0000256" key="1">
    <source>
        <dbReference type="ARBA" id="ARBA00013038"/>
    </source>
</evidence>
<dbReference type="PANTHER" id="PTHR45662">
    <property type="entry name" value="PHOSPHATIDYLINOSITIDE PHOSPHATASE SAC1"/>
    <property type="match status" value="1"/>
</dbReference>
<evidence type="ECO:0000256" key="6">
    <source>
        <dbReference type="ARBA" id="ARBA00041911"/>
    </source>
</evidence>
<protein>
    <recommendedName>
        <fullName evidence="4">Phosphatidylinositol-3-phosphatase SAC1</fullName>
        <ecNumber evidence="1">3.1.3.64</ecNumber>
    </recommendedName>
    <alternativeName>
        <fullName evidence="6">Phosphatidylinositol-4-phosphate phosphatase</fullName>
    </alternativeName>
    <alternativeName>
        <fullName evidence="5">Suppressor of actin mutations 1-like protein</fullName>
    </alternativeName>
</protein>
<evidence type="ECO:0000256" key="5">
    <source>
        <dbReference type="ARBA" id="ARBA00041396"/>
    </source>
</evidence>
<name>A0A8I6THC3_CIMLE</name>
<feature type="transmembrane region" description="Helical" evidence="7">
    <location>
        <begin position="547"/>
        <end position="569"/>
    </location>
</feature>
<keyword evidence="7" id="KW-0812">Transmembrane</keyword>
<dbReference type="KEGG" id="clec:106672873"/>
<dbReference type="OrthoDB" id="405996at2759"/>
<organism evidence="9 10">
    <name type="scientific">Cimex lectularius</name>
    <name type="common">Bed bug</name>
    <name type="synonym">Acanthia lectularia</name>
    <dbReference type="NCBI Taxonomy" id="79782"/>
    <lineage>
        <taxon>Eukaryota</taxon>
        <taxon>Metazoa</taxon>
        <taxon>Ecdysozoa</taxon>
        <taxon>Arthropoda</taxon>
        <taxon>Hexapoda</taxon>
        <taxon>Insecta</taxon>
        <taxon>Pterygota</taxon>
        <taxon>Neoptera</taxon>
        <taxon>Paraneoptera</taxon>
        <taxon>Hemiptera</taxon>
        <taxon>Heteroptera</taxon>
        <taxon>Panheteroptera</taxon>
        <taxon>Cimicomorpha</taxon>
        <taxon>Cimicidae</taxon>
        <taxon>Cimex</taxon>
    </lineage>
</organism>
<dbReference type="RefSeq" id="XP_014260135.1">
    <property type="nucleotide sequence ID" value="XM_014404649.2"/>
</dbReference>
<keyword evidence="7" id="KW-1133">Transmembrane helix</keyword>
<dbReference type="GO" id="GO:0046856">
    <property type="term" value="P:phosphatidylinositol dephosphorylation"/>
    <property type="evidence" value="ECO:0007669"/>
    <property type="project" value="TreeGrafter"/>
</dbReference>
<dbReference type="EC" id="3.1.3.64" evidence="1"/>
<evidence type="ECO:0000313" key="10">
    <source>
        <dbReference type="Proteomes" id="UP000494040"/>
    </source>
</evidence>
<dbReference type="Proteomes" id="UP000494040">
    <property type="component" value="Unassembled WGS sequence"/>
</dbReference>
<dbReference type="Pfam" id="PF02383">
    <property type="entry name" value="Syja_N"/>
    <property type="match status" value="1"/>
</dbReference>
<dbReference type="CTD" id="38137"/>
<dbReference type="AlphaFoldDB" id="A0A8I6THC3"/>
<feature type="domain" description="SAC" evidence="8">
    <location>
        <begin position="118"/>
        <end position="447"/>
    </location>
</feature>
<evidence type="ECO:0000259" key="8">
    <source>
        <dbReference type="PROSITE" id="PS50275"/>
    </source>
</evidence>
<dbReference type="EnsemblMetazoa" id="XM_014404647.2">
    <property type="protein sequence ID" value="XP_014260133.1"/>
    <property type="gene ID" value="LOC106672873"/>
</dbReference>
<keyword evidence="7" id="KW-0472">Membrane</keyword>
<feature type="transmembrane region" description="Helical" evidence="7">
    <location>
        <begin position="520"/>
        <end position="540"/>
    </location>
</feature>
<comment type="catalytic activity">
    <reaction evidence="2">
        <text>a 1,2-diacyl-sn-glycero-3-phospho-(1D-myo-inositol-3-phosphate) + H2O = a 1,2-diacyl-sn-glycero-3-phospho-(1D-myo-inositol) + phosphate</text>
        <dbReference type="Rhea" id="RHEA:12316"/>
        <dbReference type="ChEBI" id="CHEBI:15377"/>
        <dbReference type="ChEBI" id="CHEBI:43474"/>
        <dbReference type="ChEBI" id="CHEBI:57880"/>
        <dbReference type="ChEBI" id="CHEBI:58088"/>
        <dbReference type="EC" id="3.1.3.64"/>
    </reaction>
    <physiologicalReaction direction="left-to-right" evidence="2">
        <dbReference type="Rhea" id="RHEA:12317"/>
    </physiologicalReaction>
</comment>